<evidence type="ECO:0000256" key="9">
    <source>
        <dbReference type="ARBA" id="ARBA00047761"/>
    </source>
</evidence>
<dbReference type="InterPro" id="IPR039693">
    <property type="entry name" value="Rtr1/RPAP2"/>
</dbReference>
<evidence type="ECO:0000256" key="7">
    <source>
        <dbReference type="ARBA" id="ARBA00022912"/>
    </source>
</evidence>
<dbReference type="GO" id="GO:0043175">
    <property type="term" value="F:RNA polymerase core enzyme binding"/>
    <property type="evidence" value="ECO:0007669"/>
    <property type="project" value="UniProtKB-UniRule"/>
</dbReference>
<dbReference type="InterPro" id="IPR007308">
    <property type="entry name" value="Rtr1/RPAP2_dom"/>
</dbReference>
<protein>
    <recommendedName>
        <fullName evidence="12">RNA polymerase II subunit B1 CTD phosphatase RPAP2 homolog</fullName>
        <ecNumber evidence="12">3.1.3.16</ecNumber>
    </recommendedName>
</protein>
<keyword evidence="5 12" id="KW-0378">Hydrolase</keyword>
<feature type="compositionally biased region" description="Polar residues" evidence="13">
    <location>
        <begin position="262"/>
        <end position="271"/>
    </location>
</feature>
<evidence type="ECO:0000256" key="6">
    <source>
        <dbReference type="ARBA" id="ARBA00022833"/>
    </source>
</evidence>
<evidence type="ECO:0000256" key="3">
    <source>
        <dbReference type="ARBA" id="ARBA00022723"/>
    </source>
</evidence>
<dbReference type="EC" id="3.1.3.16" evidence="12"/>
<dbReference type="Pfam" id="PF04181">
    <property type="entry name" value="RPAP2_Rtr1"/>
    <property type="match status" value="1"/>
</dbReference>
<feature type="region of interest" description="Disordered" evidence="13">
    <location>
        <begin position="366"/>
        <end position="388"/>
    </location>
</feature>
<accession>A0A2P2L2T3</accession>
<dbReference type="PROSITE" id="PS51479">
    <property type="entry name" value="ZF_RTR1"/>
    <property type="match status" value="1"/>
</dbReference>
<comment type="catalytic activity">
    <reaction evidence="9 12">
        <text>O-phospho-L-seryl-[protein] + H2O = L-seryl-[protein] + phosphate</text>
        <dbReference type="Rhea" id="RHEA:20629"/>
        <dbReference type="Rhea" id="RHEA-COMP:9863"/>
        <dbReference type="Rhea" id="RHEA-COMP:11604"/>
        <dbReference type="ChEBI" id="CHEBI:15377"/>
        <dbReference type="ChEBI" id="CHEBI:29999"/>
        <dbReference type="ChEBI" id="CHEBI:43474"/>
        <dbReference type="ChEBI" id="CHEBI:83421"/>
        <dbReference type="EC" id="3.1.3.16"/>
    </reaction>
</comment>
<dbReference type="InterPro" id="IPR038534">
    <property type="entry name" value="Rtr1/RPAP2_sf"/>
</dbReference>
<comment type="catalytic activity">
    <reaction evidence="10 12">
        <text>O-phospho-L-threonyl-[protein] + H2O = L-threonyl-[protein] + phosphate</text>
        <dbReference type="Rhea" id="RHEA:47004"/>
        <dbReference type="Rhea" id="RHEA-COMP:11060"/>
        <dbReference type="Rhea" id="RHEA-COMP:11605"/>
        <dbReference type="ChEBI" id="CHEBI:15377"/>
        <dbReference type="ChEBI" id="CHEBI:30013"/>
        <dbReference type="ChEBI" id="CHEBI:43474"/>
        <dbReference type="ChEBI" id="CHEBI:61977"/>
        <dbReference type="EC" id="3.1.3.16"/>
    </reaction>
</comment>
<keyword evidence="7 12" id="KW-0904">Protein phosphatase</keyword>
<proteinExistence type="inferred from homology"/>
<evidence type="ECO:0000259" key="14">
    <source>
        <dbReference type="PROSITE" id="PS51479"/>
    </source>
</evidence>
<comment type="similarity">
    <text evidence="2 11 12">Belongs to the RPAP2 family.</text>
</comment>
<organism evidence="15">
    <name type="scientific">Rhizophora mucronata</name>
    <name type="common">Asiatic mangrove</name>
    <dbReference type="NCBI Taxonomy" id="61149"/>
    <lineage>
        <taxon>Eukaryota</taxon>
        <taxon>Viridiplantae</taxon>
        <taxon>Streptophyta</taxon>
        <taxon>Embryophyta</taxon>
        <taxon>Tracheophyta</taxon>
        <taxon>Spermatophyta</taxon>
        <taxon>Magnoliopsida</taxon>
        <taxon>eudicotyledons</taxon>
        <taxon>Gunneridae</taxon>
        <taxon>Pentapetalae</taxon>
        <taxon>rosids</taxon>
        <taxon>fabids</taxon>
        <taxon>Malpighiales</taxon>
        <taxon>Rhizophoraceae</taxon>
        <taxon>Rhizophora</taxon>
    </lineage>
</organism>
<reference evidence="15" key="1">
    <citation type="submission" date="2018-02" db="EMBL/GenBank/DDBJ databases">
        <title>Rhizophora mucronata_Transcriptome.</title>
        <authorList>
            <person name="Meera S.P."/>
            <person name="Sreeshan A."/>
            <person name="Augustine A."/>
        </authorList>
    </citation>
    <scope>NUCLEOTIDE SEQUENCE</scope>
    <source>
        <tissue evidence="15">Leaf</tissue>
    </source>
</reference>
<feature type="region of interest" description="Disordered" evidence="13">
    <location>
        <begin position="231"/>
        <end position="308"/>
    </location>
</feature>
<comment type="function">
    <text evidence="12">Putative RNA polymerase II subunit B1 C-terminal domain (CTD) phosphatase involved in RNA polymerase II transcription regulation.</text>
</comment>
<evidence type="ECO:0000256" key="12">
    <source>
        <dbReference type="RuleBase" id="RU367080"/>
    </source>
</evidence>
<feature type="compositionally biased region" description="Basic and acidic residues" evidence="13">
    <location>
        <begin position="272"/>
        <end position="291"/>
    </location>
</feature>
<sequence>MAAGDESSSSVSSVKDAVHRLQLYLLEGIQNEDQLFAAGSLMSRSDYEDVVTERSIANLCGYPLCTNPLPTDRPHKGRYRISLKEHKVYDLHHTYMYCSTQCVVNSRVFAESLRDERCSVSNPSKLNEVLRLFDSLSLDYSSELLGKNGDLGFSNLRIQENTGEQESLEQWFGPSNAIEGYVPRTDRNNKPLLWKNSEKGIQANHTKPTSQKEFIPSDMDFMSTIIMNDEYSISKSPSDPTSSSSDTKVQERKDKVTHKAMKTQSSGPTSQELDKISRKSKGERSKKDLKCEPTCQHAPSSSNVSQSSLTIIASEAEQISQTKKITSESMPKSSIKSSGAKKFGHSVTWVDEKIDSVGSRNLCEVRETDDTEAGNNVLSSTDKGDGGDRMHFESAEACATASSETAEVVSSEQADVIDAISEAGDIILPSPHNLDQMNSTVVGDAHEPETDSLKWPRKPGIPHSDFFDSEDSWYDSPPEGFSLTLSSFATMWMVLFAWVTSSSLAYIYGRDDSFHEDYLLINGREYTRKIVLGDHRSSEIKQSVAGCLARVYPGLVTDLRLPVPISTLEQVVSQLLDTMSFVDALPALRIKQWLVIAFLFLESLSVCRIPALTPHMSGRRVMLHKVLDGAQISVEEYELMRDFLLPLGRAPQFSAQSGA</sequence>
<evidence type="ECO:0000313" key="15">
    <source>
        <dbReference type="EMBL" id="MBX12265.1"/>
    </source>
</evidence>
<dbReference type="PANTHER" id="PTHR14732">
    <property type="entry name" value="RNA POLYMERASE II SUBUNIT B1 CTD PHOSPHATASE RPAP2-RELATED"/>
    <property type="match status" value="1"/>
</dbReference>
<feature type="domain" description="RTR1-type" evidence="14">
    <location>
        <begin position="37"/>
        <end position="122"/>
    </location>
</feature>
<dbReference type="Gene3D" id="1.25.40.820">
    <property type="match status" value="1"/>
</dbReference>
<evidence type="ECO:0000256" key="10">
    <source>
        <dbReference type="ARBA" id="ARBA00048336"/>
    </source>
</evidence>
<evidence type="ECO:0000256" key="4">
    <source>
        <dbReference type="ARBA" id="ARBA00022771"/>
    </source>
</evidence>
<keyword evidence="8 12" id="KW-0539">Nucleus</keyword>
<feature type="compositionally biased region" description="Low complexity" evidence="13">
    <location>
        <begin position="234"/>
        <end position="247"/>
    </location>
</feature>
<evidence type="ECO:0000256" key="11">
    <source>
        <dbReference type="PROSITE-ProRule" id="PRU00812"/>
    </source>
</evidence>
<dbReference type="PANTHER" id="PTHR14732:SF0">
    <property type="entry name" value="RNA POLYMERASE II SUBUNIT B1 CTD PHOSPHATASE RPAP2-RELATED"/>
    <property type="match status" value="1"/>
</dbReference>
<dbReference type="AlphaFoldDB" id="A0A2P2L2T3"/>
<dbReference type="GO" id="GO:0005634">
    <property type="term" value="C:nucleus"/>
    <property type="evidence" value="ECO:0007669"/>
    <property type="project" value="UniProtKB-SubCell"/>
</dbReference>
<evidence type="ECO:0000256" key="8">
    <source>
        <dbReference type="ARBA" id="ARBA00023242"/>
    </source>
</evidence>
<evidence type="ECO:0000256" key="13">
    <source>
        <dbReference type="SAM" id="MobiDB-lite"/>
    </source>
</evidence>
<dbReference type="GO" id="GO:0008420">
    <property type="term" value="F:RNA polymerase II CTD heptapeptide repeat phosphatase activity"/>
    <property type="evidence" value="ECO:0007669"/>
    <property type="project" value="UniProtKB-UniRule"/>
</dbReference>
<evidence type="ECO:0000256" key="1">
    <source>
        <dbReference type="ARBA" id="ARBA00004123"/>
    </source>
</evidence>
<keyword evidence="3 12" id="KW-0479">Metal-binding</keyword>
<dbReference type="EMBL" id="GGEC01031781">
    <property type="protein sequence ID" value="MBX12265.1"/>
    <property type="molecule type" value="Transcribed_RNA"/>
</dbReference>
<keyword evidence="6 12" id="KW-0862">Zinc</keyword>
<comment type="subcellular location">
    <subcellularLocation>
        <location evidence="1 12">Nucleus</location>
    </subcellularLocation>
</comment>
<evidence type="ECO:0000256" key="2">
    <source>
        <dbReference type="ARBA" id="ARBA00005676"/>
    </source>
</evidence>
<dbReference type="GO" id="GO:0005737">
    <property type="term" value="C:cytoplasm"/>
    <property type="evidence" value="ECO:0007669"/>
    <property type="project" value="TreeGrafter"/>
</dbReference>
<name>A0A2P2L2T3_RHIMU</name>
<keyword evidence="4 12" id="KW-0863">Zinc-finger</keyword>
<dbReference type="GO" id="GO:0008270">
    <property type="term" value="F:zinc ion binding"/>
    <property type="evidence" value="ECO:0007669"/>
    <property type="project" value="UniProtKB-KW"/>
</dbReference>
<evidence type="ECO:0000256" key="5">
    <source>
        <dbReference type="ARBA" id="ARBA00022801"/>
    </source>
</evidence>
<feature type="compositionally biased region" description="Polar residues" evidence="13">
    <location>
        <begin position="297"/>
        <end position="308"/>
    </location>
</feature>